<dbReference type="Gene3D" id="1.10.10.10">
    <property type="entry name" value="Winged helix-like DNA-binding domain superfamily/Winged helix DNA-binding domain"/>
    <property type="match status" value="1"/>
</dbReference>
<dbReference type="AlphaFoldDB" id="A0A974PRU4"/>
<dbReference type="InterPro" id="IPR000847">
    <property type="entry name" value="LysR_HTH_N"/>
</dbReference>
<dbReference type="PRINTS" id="PR00039">
    <property type="entry name" value="HTHLYSR"/>
</dbReference>
<feature type="domain" description="HTH lysR-type" evidence="6">
    <location>
        <begin position="1"/>
        <end position="58"/>
    </location>
</feature>
<dbReference type="InterPro" id="IPR005119">
    <property type="entry name" value="LysR_subst-bd"/>
</dbReference>
<keyword evidence="3" id="KW-0238">DNA-binding</keyword>
<keyword evidence="8" id="KW-1185">Reference proteome</keyword>
<evidence type="ECO:0000256" key="1">
    <source>
        <dbReference type="ARBA" id="ARBA00009437"/>
    </source>
</evidence>
<dbReference type="PROSITE" id="PS50931">
    <property type="entry name" value="HTH_LYSR"/>
    <property type="match status" value="1"/>
</dbReference>
<keyword evidence="4" id="KW-0804">Transcription</keyword>
<evidence type="ECO:0000313" key="8">
    <source>
        <dbReference type="Proteomes" id="UP000596427"/>
    </source>
</evidence>
<accession>A0A974PRU4</accession>
<keyword evidence="2" id="KW-0805">Transcription regulation</keyword>
<dbReference type="InterPro" id="IPR036390">
    <property type="entry name" value="WH_DNA-bd_sf"/>
</dbReference>
<dbReference type="GO" id="GO:0000976">
    <property type="term" value="F:transcription cis-regulatory region binding"/>
    <property type="evidence" value="ECO:0007669"/>
    <property type="project" value="TreeGrafter"/>
</dbReference>
<evidence type="ECO:0000256" key="5">
    <source>
        <dbReference type="SAM" id="MobiDB-lite"/>
    </source>
</evidence>
<dbReference type="RefSeq" id="WP_203195252.1">
    <property type="nucleotide sequence ID" value="NZ_CP063362.1"/>
</dbReference>
<organism evidence="7 8">
    <name type="scientific">Xanthobacter dioxanivorans</name>
    <dbReference type="NCBI Taxonomy" id="2528964"/>
    <lineage>
        <taxon>Bacteria</taxon>
        <taxon>Pseudomonadati</taxon>
        <taxon>Pseudomonadota</taxon>
        <taxon>Alphaproteobacteria</taxon>
        <taxon>Hyphomicrobiales</taxon>
        <taxon>Xanthobacteraceae</taxon>
        <taxon>Xanthobacter</taxon>
    </lineage>
</organism>
<dbReference type="Pfam" id="PF03466">
    <property type="entry name" value="LysR_substrate"/>
    <property type="match status" value="1"/>
</dbReference>
<dbReference type="PANTHER" id="PTHR30126">
    <property type="entry name" value="HTH-TYPE TRANSCRIPTIONAL REGULATOR"/>
    <property type="match status" value="1"/>
</dbReference>
<evidence type="ECO:0000259" key="6">
    <source>
        <dbReference type="PROSITE" id="PS50931"/>
    </source>
</evidence>
<evidence type="ECO:0000256" key="4">
    <source>
        <dbReference type="ARBA" id="ARBA00023163"/>
    </source>
</evidence>
<feature type="compositionally biased region" description="Low complexity" evidence="5">
    <location>
        <begin position="294"/>
        <end position="305"/>
    </location>
</feature>
<feature type="region of interest" description="Disordered" evidence="5">
    <location>
        <begin position="294"/>
        <end position="313"/>
    </location>
</feature>
<proteinExistence type="inferred from homology"/>
<dbReference type="Proteomes" id="UP000596427">
    <property type="component" value="Chromosome"/>
</dbReference>
<sequence length="313" mass="32960">MTLEQLRVFVAVARALHMTRAAAQLHMTQSAVSASVAALEASCGVALFHRVGRRIELTEAGRAFVPEADAVLARAAAAETVLADLSGLRRGRLALQASQTIANYWLGPLLNRFHQLYPDIALSVVIGNTTQVAAAVREGTADLGFVEGEVEEPLLARTAVPGDRLVLVTAAGHPFAARRALTPADLFELPFVLREPGSGTRQVFEDALRASGLDPAGLKVVLELPSNEAVISAVAAGAGATVISDLVAAAGLATGTLRQLPLGFPARRFYALRHADRYHSRAAQALTALMQAPEAARAAPAAPTSRPRPRARR</sequence>
<dbReference type="CDD" id="cd08420">
    <property type="entry name" value="PBP2_CysL_like"/>
    <property type="match status" value="1"/>
</dbReference>
<protein>
    <submittedName>
        <fullName evidence="7">LysR family transcriptional regulator</fullName>
    </submittedName>
</protein>
<evidence type="ECO:0000313" key="7">
    <source>
        <dbReference type="EMBL" id="QRG08341.1"/>
    </source>
</evidence>
<dbReference type="EMBL" id="CP063362">
    <property type="protein sequence ID" value="QRG08341.1"/>
    <property type="molecule type" value="Genomic_DNA"/>
</dbReference>
<dbReference type="FunFam" id="1.10.10.10:FF:000001">
    <property type="entry name" value="LysR family transcriptional regulator"/>
    <property type="match status" value="1"/>
</dbReference>
<reference evidence="7 8" key="1">
    <citation type="submission" date="2020-10" db="EMBL/GenBank/DDBJ databases">
        <title>Degradation of 1,4-Dioxane by Xanthobacter sp. YN2, via a Novel Group-2 Soluble Di-Iron Monooxygenase.</title>
        <authorList>
            <person name="Ma F."/>
            <person name="Wang Y."/>
            <person name="Yang J."/>
            <person name="Guo H."/>
            <person name="Su D."/>
            <person name="Yu L."/>
        </authorList>
    </citation>
    <scope>NUCLEOTIDE SEQUENCE [LARGE SCALE GENOMIC DNA]</scope>
    <source>
        <strain evidence="7 8">YN2</strain>
    </source>
</reference>
<dbReference type="InterPro" id="IPR036388">
    <property type="entry name" value="WH-like_DNA-bd_sf"/>
</dbReference>
<gene>
    <name evidence="7" type="ORF">EZH22_08625</name>
</gene>
<dbReference type="KEGG" id="xdi:EZH22_08625"/>
<dbReference type="GO" id="GO:0003700">
    <property type="term" value="F:DNA-binding transcription factor activity"/>
    <property type="evidence" value="ECO:0007669"/>
    <property type="project" value="InterPro"/>
</dbReference>
<evidence type="ECO:0000256" key="2">
    <source>
        <dbReference type="ARBA" id="ARBA00023015"/>
    </source>
</evidence>
<dbReference type="PANTHER" id="PTHR30126:SF39">
    <property type="entry name" value="HTH-TYPE TRANSCRIPTIONAL REGULATOR CYSL"/>
    <property type="match status" value="1"/>
</dbReference>
<name>A0A974PRU4_9HYPH</name>
<comment type="similarity">
    <text evidence="1">Belongs to the LysR transcriptional regulatory family.</text>
</comment>
<dbReference type="SUPFAM" id="SSF46785">
    <property type="entry name" value="Winged helix' DNA-binding domain"/>
    <property type="match status" value="1"/>
</dbReference>
<evidence type="ECO:0000256" key="3">
    <source>
        <dbReference type="ARBA" id="ARBA00023125"/>
    </source>
</evidence>
<dbReference type="Pfam" id="PF00126">
    <property type="entry name" value="HTH_1"/>
    <property type="match status" value="1"/>
</dbReference>
<dbReference type="SUPFAM" id="SSF53850">
    <property type="entry name" value="Periplasmic binding protein-like II"/>
    <property type="match status" value="1"/>
</dbReference>
<dbReference type="Gene3D" id="3.40.190.290">
    <property type="match status" value="1"/>
</dbReference>